<dbReference type="EMBL" id="MU128953">
    <property type="protein sequence ID" value="KAF9515093.1"/>
    <property type="molecule type" value="Genomic_DNA"/>
</dbReference>
<dbReference type="Proteomes" id="UP000886523">
    <property type="component" value="Unassembled WGS sequence"/>
</dbReference>
<dbReference type="AlphaFoldDB" id="A0A9P6DXX7"/>
<proteinExistence type="predicted"/>
<feature type="compositionally biased region" description="Basic and acidic residues" evidence="1">
    <location>
        <begin position="86"/>
        <end position="97"/>
    </location>
</feature>
<name>A0A9P6DXX7_9AGAM</name>
<evidence type="ECO:0000313" key="3">
    <source>
        <dbReference type="Proteomes" id="UP000886523"/>
    </source>
</evidence>
<feature type="region of interest" description="Disordered" evidence="1">
    <location>
        <begin position="67"/>
        <end position="97"/>
    </location>
</feature>
<evidence type="ECO:0000313" key="2">
    <source>
        <dbReference type="EMBL" id="KAF9515093.1"/>
    </source>
</evidence>
<protein>
    <submittedName>
        <fullName evidence="2">Uncharacterized protein</fullName>
    </submittedName>
</protein>
<sequence length="97" mass="10926">MASSRSPLLTEASLWSWTDLVGFLFPLAFHRPTAAPPHPTPPRSTLGINTDVLSSLSKCNAFEQYIRSPPEEQDRHASGPYSRAIPQRDERLFDRFS</sequence>
<accession>A0A9P6DXX7</accession>
<gene>
    <name evidence="2" type="ORF">BS47DRAFT_808621</name>
</gene>
<reference evidence="2" key="1">
    <citation type="journal article" date="2020" name="Nat. Commun.">
        <title>Large-scale genome sequencing of mycorrhizal fungi provides insights into the early evolution of symbiotic traits.</title>
        <authorList>
            <person name="Miyauchi S."/>
            <person name="Kiss E."/>
            <person name="Kuo A."/>
            <person name="Drula E."/>
            <person name="Kohler A."/>
            <person name="Sanchez-Garcia M."/>
            <person name="Morin E."/>
            <person name="Andreopoulos B."/>
            <person name="Barry K.W."/>
            <person name="Bonito G."/>
            <person name="Buee M."/>
            <person name="Carver A."/>
            <person name="Chen C."/>
            <person name="Cichocki N."/>
            <person name="Clum A."/>
            <person name="Culley D."/>
            <person name="Crous P.W."/>
            <person name="Fauchery L."/>
            <person name="Girlanda M."/>
            <person name="Hayes R.D."/>
            <person name="Keri Z."/>
            <person name="LaButti K."/>
            <person name="Lipzen A."/>
            <person name="Lombard V."/>
            <person name="Magnuson J."/>
            <person name="Maillard F."/>
            <person name="Murat C."/>
            <person name="Nolan M."/>
            <person name="Ohm R.A."/>
            <person name="Pangilinan J."/>
            <person name="Pereira M.F."/>
            <person name="Perotto S."/>
            <person name="Peter M."/>
            <person name="Pfister S."/>
            <person name="Riley R."/>
            <person name="Sitrit Y."/>
            <person name="Stielow J.B."/>
            <person name="Szollosi G."/>
            <person name="Zifcakova L."/>
            <person name="Stursova M."/>
            <person name="Spatafora J.W."/>
            <person name="Tedersoo L."/>
            <person name="Vaario L.M."/>
            <person name="Yamada A."/>
            <person name="Yan M."/>
            <person name="Wang P."/>
            <person name="Xu J."/>
            <person name="Bruns T."/>
            <person name="Baldrian P."/>
            <person name="Vilgalys R."/>
            <person name="Dunand C."/>
            <person name="Henrissat B."/>
            <person name="Grigoriev I.V."/>
            <person name="Hibbett D."/>
            <person name="Nagy L.G."/>
            <person name="Martin F.M."/>
        </authorList>
    </citation>
    <scope>NUCLEOTIDE SEQUENCE</scope>
    <source>
        <strain evidence="2">UP504</strain>
    </source>
</reference>
<comment type="caution">
    <text evidence="2">The sequence shown here is derived from an EMBL/GenBank/DDBJ whole genome shotgun (WGS) entry which is preliminary data.</text>
</comment>
<organism evidence="2 3">
    <name type="scientific">Hydnum rufescens UP504</name>
    <dbReference type="NCBI Taxonomy" id="1448309"/>
    <lineage>
        <taxon>Eukaryota</taxon>
        <taxon>Fungi</taxon>
        <taxon>Dikarya</taxon>
        <taxon>Basidiomycota</taxon>
        <taxon>Agaricomycotina</taxon>
        <taxon>Agaricomycetes</taxon>
        <taxon>Cantharellales</taxon>
        <taxon>Hydnaceae</taxon>
        <taxon>Hydnum</taxon>
    </lineage>
</organism>
<keyword evidence="3" id="KW-1185">Reference proteome</keyword>
<evidence type="ECO:0000256" key="1">
    <source>
        <dbReference type="SAM" id="MobiDB-lite"/>
    </source>
</evidence>